<dbReference type="AlphaFoldDB" id="A0A2J6T9X6"/>
<reference evidence="3 4" key="1">
    <citation type="submission" date="2016-04" db="EMBL/GenBank/DDBJ databases">
        <title>A degradative enzymes factory behind the ericoid mycorrhizal symbiosis.</title>
        <authorList>
            <consortium name="DOE Joint Genome Institute"/>
            <person name="Martino E."/>
            <person name="Morin E."/>
            <person name="Grelet G."/>
            <person name="Kuo A."/>
            <person name="Kohler A."/>
            <person name="Daghino S."/>
            <person name="Barry K."/>
            <person name="Choi C."/>
            <person name="Cichocki N."/>
            <person name="Clum A."/>
            <person name="Copeland A."/>
            <person name="Hainaut M."/>
            <person name="Haridas S."/>
            <person name="Labutti K."/>
            <person name="Lindquist E."/>
            <person name="Lipzen A."/>
            <person name="Khouja H.-R."/>
            <person name="Murat C."/>
            <person name="Ohm R."/>
            <person name="Olson A."/>
            <person name="Spatafora J."/>
            <person name="Veneault-Fourrey C."/>
            <person name="Henrissat B."/>
            <person name="Grigoriev I."/>
            <person name="Martin F."/>
            <person name="Perotto S."/>
        </authorList>
    </citation>
    <scope>NUCLEOTIDE SEQUENCE [LARGE SCALE GENOMIC DNA]</scope>
    <source>
        <strain evidence="3 4">E</strain>
    </source>
</reference>
<keyword evidence="1" id="KW-0175">Coiled coil</keyword>
<dbReference type="RefSeq" id="XP_024736724.1">
    <property type="nucleotide sequence ID" value="XM_024886832.1"/>
</dbReference>
<dbReference type="InParanoid" id="A0A2J6T9X6"/>
<feature type="compositionally biased region" description="Polar residues" evidence="2">
    <location>
        <begin position="344"/>
        <end position="369"/>
    </location>
</feature>
<gene>
    <name evidence="3" type="ORF">K444DRAFT_663445</name>
</gene>
<feature type="region of interest" description="Disordered" evidence="2">
    <location>
        <begin position="344"/>
        <end position="387"/>
    </location>
</feature>
<protein>
    <submittedName>
        <fullName evidence="3">Uncharacterized protein</fullName>
    </submittedName>
</protein>
<dbReference type="OrthoDB" id="3559171at2759"/>
<accession>A0A2J6T9X6</accession>
<feature type="coiled-coil region" evidence="1">
    <location>
        <begin position="443"/>
        <end position="470"/>
    </location>
</feature>
<keyword evidence="4" id="KW-1185">Reference proteome</keyword>
<name>A0A2J6T9X6_9HELO</name>
<proteinExistence type="predicted"/>
<feature type="region of interest" description="Disordered" evidence="2">
    <location>
        <begin position="510"/>
        <end position="544"/>
    </location>
</feature>
<evidence type="ECO:0000313" key="3">
    <source>
        <dbReference type="EMBL" id="PMD59820.1"/>
    </source>
</evidence>
<sequence>MSTHTRTGQVLLENDGLLDITIGKLLGQGLGYNDWKREFESWEGFTWSETFKNIIIKKEFSFFRKEILRLQSEPNTARGPKSKTNSLESILKRLQGLEWAKGVPNEMEQKKRDGRLLGKDAKARCLQYHVSRWKAEAVSTTELSSTCPIGIENPKAMPNTMETETISPKLTHKSRSVVSATRNTTAVHSSNNDIFPGGDSFLFEKPLHISESDISSIFGHKAPLPDFDPIISRDYEIPWVPHTSSQVIEAPGKDITLDDFFNFAEQNPYFPIELPSEEPSFEIPRRSGFNDSYMTYISQASRDSKTQRSMLDEILDSYGSRPGKGTWSACLDQKDTPISGNLPFEQQQTGSGTAAFSQSDADTGNTSHMIDTKALGFGTTSSDNSQAEDREANMYLPRDQNEPATLAPNVERTAAQPFYVNEQPDGAALGPQNDSSYHIEVLLRGKTDELAAAENTVSKLLVEIKMLEESLASRGDQNLEATPKSNNCHKRGTDETLRGAKRLKGKGTALGFDSQVSKNPSANGEETLCPTGGSLSTSNGPLPLGRAHHPFSQYNEIVSGYTAIHAISNSEAPTPCLAEAVQDVGQPLSRTFNNTNPRVDLHAERSTTAQSSLKYTPWSQLLTESTNAFSSDSRYTSLDIGFSKCRGSSKDGFEESIAWVA</sequence>
<dbReference type="EMBL" id="KZ613803">
    <property type="protein sequence ID" value="PMD59820.1"/>
    <property type="molecule type" value="Genomic_DNA"/>
</dbReference>
<feature type="compositionally biased region" description="Polar residues" evidence="2">
    <location>
        <begin position="514"/>
        <end position="524"/>
    </location>
</feature>
<evidence type="ECO:0000256" key="2">
    <source>
        <dbReference type="SAM" id="MobiDB-lite"/>
    </source>
</evidence>
<dbReference type="Proteomes" id="UP000235371">
    <property type="component" value="Unassembled WGS sequence"/>
</dbReference>
<evidence type="ECO:0000313" key="4">
    <source>
        <dbReference type="Proteomes" id="UP000235371"/>
    </source>
</evidence>
<dbReference type="GeneID" id="36594909"/>
<organism evidence="3 4">
    <name type="scientific">Hyaloscypha bicolor E</name>
    <dbReference type="NCBI Taxonomy" id="1095630"/>
    <lineage>
        <taxon>Eukaryota</taxon>
        <taxon>Fungi</taxon>
        <taxon>Dikarya</taxon>
        <taxon>Ascomycota</taxon>
        <taxon>Pezizomycotina</taxon>
        <taxon>Leotiomycetes</taxon>
        <taxon>Helotiales</taxon>
        <taxon>Hyaloscyphaceae</taxon>
        <taxon>Hyaloscypha</taxon>
        <taxon>Hyaloscypha bicolor</taxon>
    </lineage>
</organism>
<evidence type="ECO:0000256" key="1">
    <source>
        <dbReference type="SAM" id="Coils"/>
    </source>
</evidence>